<evidence type="ECO:0008006" key="3">
    <source>
        <dbReference type="Google" id="ProtNLM"/>
    </source>
</evidence>
<gene>
    <name evidence="1" type="ORF">LVIROSA_LOCUS34074</name>
</gene>
<dbReference type="EMBL" id="CAKMRJ010005634">
    <property type="protein sequence ID" value="CAH1448537.1"/>
    <property type="molecule type" value="Genomic_DNA"/>
</dbReference>
<sequence length="117" mass="13221">MASRMRRSSISRSGTGLCWLIRLHVCHLFQCSSSRGKMEVSFELRGRFHSSNSIFLLPPPSFPAISGRSAADAPPERLIGAHWRKVQLLASSVFSIGFRRNSWTCNHFFRNSVRAGR</sequence>
<proteinExistence type="predicted"/>
<name>A0AAU9PDY7_9ASTR</name>
<protein>
    <recommendedName>
        <fullName evidence="3">Secreted protein</fullName>
    </recommendedName>
</protein>
<keyword evidence="2" id="KW-1185">Reference proteome</keyword>
<reference evidence="1 2" key="1">
    <citation type="submission" date="2022-01" db="EMBL/GenBank/DDBJ databases">
        <authorList>
            <person name="Xiong W."/>
            <person name="Schranz E."/>
        </authorList>
    </citation>
    <scope>NUCLEOTIDE SEQUENCE [LARGE SCALE GENOMIC DNA]</scope>
</reference>
<dbReference type="Proteomes" id="UP001157418">
    <property type="component" value="Unassembled WGS sequence"/>
</dbReference>
<evidence type="ECO:0000313" key="1">
    <source>
        <dbReference type="EMBL" id="CAH1448537.1"/>
    </source>
</evidence>
<comment type="caution">
    <text evidence="1">The sequence shown here is derived from an EMBL/GenBank/DDBJ whole genome shotgun (WGS) entry which is preliminary data.</text>
</comment>
<dbReference type="AlphaFoldDB" id="A0AAU9PDY7"/>
<accession>A0AAU9PDY7</accession>
<evidence type="ECO:0000313" key="2">
    <source>
        <dbReference type="Proteomes" id="UP001157418"/>
    </source>
</evidence>
<organism evidence="1 2">
    <name type="scientific">Lactuca virosa</name>
    <dbReference type="NCBI Taxonomy" id="75947"/>
    <lineage>
        <taxon>Eukaryota</taxon>
        <taxon>Viridiplantae</taxon>
        <taxon>Streptophyta</taxon>
        <taxon>Embryophyta</taxon>
        <taxon>Tracheophyta</taxon>
        <taxon>Spermatophyta</taxon>
        <taxon>Magnoliopsida</taxon>
        <taxon>eudicotyledons</taxon>
        <taxon>Gunneridae</taxon>
        <taxon>Pentapetalae</taxon>
        <taxon>asterids</taxon>
        <taxon>campanulids</taxon>
        <taxon>Asterales</taxon>
        <taxon>Asteraceae</taxon>
        <taxon>Cichorioideae</taxon>
        <taxon>Cichorieae</taxon>
        <taxon>Lactucinae</taxon>
        <taxon>Lactuca</taxon>
    </lineage>
</organism>